<evidence type="ECO:0000313" key="3">
    <source>
        <dbReference type="Proteomes" id="UP001447188"/>
    </source>
</evidence>
<reference evidence="2 3" key="1">
    <citation type="submission" date="2024-02" db="EMBL/GenBank/DDBJ databases">
        <title>Discinaceae phylogenomics.</title>
        <authorList>
            <person name="Dirks A.C."/>
            <person name="James T.Y."/>
        </authorList>
    </citation>
    <scope>NUCLEOTIDE SEQUENCE [LARGE SCALE GENOMIC DNA]</scope>
    <source>
        <strain evidence="2 3">ACD0624</strain>
    </source>
</reference>
<feature type="region of interest" description="Disordered" evidence="1">
    <location>
        <begin position="20"/>
        <end position="54"/>
    </location>
</feature>
<comment type="caution">
    <text evidence="2">The sequence shown here is derived from an EMBL/GenBank/DDBJ whole genome shotgun (WGS) entry which is preliminary data.</text>
</comment>
<evidence type="ECO:0000313" key="2">
    <source>
        <dbReference type="EMBL" id="KAL0637328.1"/>
    </source>
</evidence>
<accession>A0ABR3GNC1</accession>
<sequence length="221" mass="25141">MPNLSELLRRYCHCCFSPTGKEEEPTELQTSPDTNFDMPPRQPEPVHHPTSVPRHPLIDTLEARATCDSPWNNAQSFNSSLFDNSPSSPDLNTPADSCSNRSTPARPVQSPKPTQPQRHRESIETLDEFHKIYAHVEEVLNGLHYNSAHWMDVMRLHHNFKSFLNDHEPDVATGAHLDTNSVAEGLRKEWVAIQTVLREEGALVQLVFEEEFDEEPVSQDL</sequence>
<protein>
    <submittedName>
        <fullName evidence="2">Uncharacterized protein</fullName>
    </submittedName>
</protein>
<keyword evidence="3" id="KW-1185">Reference proteome</keyword>
<organism evidence="2 3">
    <name type="scientific">Discina gigas</name>
    <dbReference type="NCBI Taxonomy" id="1032678"/>
    <lineage>
        <taxon>Eukaryota</taxon>
        <taxon>Fungi</taxon>
        <taxon>Dikarya</taxon>
        <taxon>Ascomycota</taxon>
        <taxon>Pezizomycotina</taxon>
        <taxon>Pezizomycetes</taxon>
        <taxon>Pezizales</taxon>
        <taxon>Discinaceae</taxon>
        <taxon>Discina</taxon>
    </lineage>
</organism>
<evidence type="ECO:0000256" key="1">
    <source>
        <dbReference type="SAM" id="MobiDB-lite"/>
    </source>
</evidence>
<feature type="region of interest" description="Disordered" evidence="1">
    <location>
        <begin position="78"/>
        <end position="120"/>
    </location>
</feature>
<gene>
    <name evidence="2" type="ORF">Q9L58_003661</name>
</gene>
<dbReference type="EMBL" id="JBBBZM010000036">
    <property type="protein sequence ID" value="KAL0637328.1"/>
    <property type="molecule type" value="Genomic_DNA"/>
</dbReference>
<name>A0ABR3GNC1_9PEZI</name>
<dbReference type="Proteomes" id="UP001447188">
    <property type="component" value="Unassembled WGS sequence"/>
</dbReference>
<proteinExistence type="predicted"/>
<feature type="compositionally biased region" description="Polar residues" evidence="1">
    <location>
        <begin position="78"/>
        <end position="103"/>
    </location>
</feature>